<reference evidence="2 3" key="2">
    <citation type="journal article" date="2009" name="PLoS ONE">
        <title>An integrated genetic and cytogenetic map of the cucumber genome.</title>
        <authorList>
            <person name="Ren Y."/>
            <person name="Zhang Z."/>
            <person name="Liu J."/>
            <person name="Staub J.E."/>
            <person name="Han Y."/>
            <person name="Cheng Z."/>
            <person name="Li X."/>
            <person name="Lu J."/>
            <person name="Miao H."/>
            <person name="Kang H."/>
            <person name="Xie B."/>
            <person name="Gu X."/>
            <person name="Wang X."/>
            <person name="Du Y."/>
            <person name="Jin W."/>
            <person name="Huang S."/>
        </authorList>
    </citation>
    <scope>NUCLEOTIDE SEQUENCE [LARGE SCALE GENOMIC DNA]</scope>
    <source>
        <strain evidence="3">cv. 9930</strain>
    </source>
</reference>
<protein>
    <submittedName>
        <fullName evidence="2">Uncharacterized protein</fullName>
    </submittedName>
</protein>
<organism evidence="2 3">
    <name type="scientific">Cucumis sativus</name>
    <name type="common">Cucumber</name>
    <dbReference type="NCBI Taxonomy" id="3659"/>
    <lineage>
        <taxon>Eukaryota</taxon>
        <taxon>Viridiplantae</taxon>
        <taxon>Streptophyta</taxon>
        <taxon>Embryophyta</taxon>
        <taxon>Tracheophyta</taxon>
        <taxon>Spermatophyta</taxon>
        <taxon>Magnoliopsida</taxon>
        <taxon>eudicotyledons</taxon>
        <taxon>Gunneridae</taxon>
        <taxon>Pentapetalae</taxon>
        <taxon>rosids</taxon>
        <taxon>fabids</taxon>
        <taxon>Cucurbitales</taxon>
        <taxon>Cucurbitaceae</taxon>
        <taxon>Benincaseae</taxon>
        <taxon>Cucumis</taxon>
    </lineage>
</organism>
<gene>
    <name evidence="2" type="ORF">Csa_7G396490</name>
</gene>
<dbReference type="AlphaFoldDB" id="A0A0A0K7S6"/>
<reference evidence="2 3" key="1">
    <citation type="journal article" date="2009" name="Nat. Genet.">
        <title>The genome of the cucumber, Cucumis sativus L.</title>
        <authorList>
            <person name="Huang S."/>
            <person name="Li R."/>
            <person name="Zhang Z."/>
            <person name="Li L."/>
            <person name="Gu X."/>
            <person name="Fan W."/>
            <person name="Lucas W.J."/>
            <person name="Wang X."/>
            <person name="Xie B."/>
            <person name="Ni P."/>
            <person name="Ren Y."/>
            <person name="Zhu H."/>
            <person name="Li J."/>
            <person name="Lin K."/>
            <person name="Jin W."/>
            <person name="Fei Z."/>
            <person name="Li G."/>
            <person name="Staub J."/>
            <person name="Kilian A."/>
            <person name="van der Vossen E.A."/>
            <person name="Wu Y."/>
            <person name="Guo J."/>
            <person name="He J."/>
            <person name="Jia Z."/>
            <person name="Ren Y."/>
            <person name="Tian G."/>
            <person name="Lu Y."/>
            <person name="Ruan J."/>
            <person name="Qian W."/>
            <person name="Wang M."/>
            <person name="Huang Q."/>
            <person name="Li B."/>
            <person name="Xuan Z."/>
            <person name="Cao J."/>
            <person name="Asan"/>
            <person name="Wu Z."/>
            <person name="Zhang J."/>
            <person name="Cai Q."/>
            <person name="Bai Y."/>
            <person name="Zhao B."/>
            <person name="Han Y."/>
            <person name="Li Y."/>
            <person name="Li X."/>
            <person name="Wang S."/>
            <person name="Shi Q."/>
            <person name="Liu S."/>
            <person name="Cho W.K."/>
            <person name="Kim J.Y."/>
            <person name="Xu Y."/>
            <person name="Heller-Uszynska K."/>
            <person name="Miao H."/>
            <person name="Cheng Z."/>
            <person name="Zhang S."/>
            <person name="Wu J."/>
            <person name="Yang Y."/>
            <person name="Kang H."/>
            <person name="Li M."/>
            <person name="Liang H."/>
            <person name="Ren X."/>
            <person name="Shi Z."/>
            <person name="Wen M."/>
            <person name="Jian M."/>
            <person name="Yang H."/>
            <person name="Zhang G."/>
            <person name="Yang Z."/>
            <person name="Chen R."/>
            <person name="Liu S."/>
            <person name="Li J."/>
            <person name="Ma L."/>
            <person name="Liu H."/>
            <person name="Zhou Y."/>
            <person name="Zhao J."/>
            <person name="Fang X."/>
            <person name="Li G."/>
            <person name="Fang L."/>
            <person name="Li Y."/>
            <person name="Liu D."/>
            <person name="Zheng H."/>
            <person name="Zhang Y."/>
            <person name="Qin N."/>
            <person name="Li Z."/>
            <person name="Yang G."/>
            <person name="Yang S."/>
            <person name="Bolund L."/>
            <person name="Kristiansen K."/>
            <person name="Zheng H."/>
            <person name="Li S."/>
            <person name="Zhang X."/>
            <person name="Yang H."/>
            <person name="Wang J."/>
            <person name="Sun R."/>
            <person name="Zhang B."/>
            <person name="Jiang S."/>
            <person name="Wang J."/>
            <person name="Du Y."/>
            <person name="Li S."/>
        </authorList>
    </citation>
    <scope>NUCLEOTIDE SEQUENCE [LARGE SCALE GENOMIC DNA]</scope>
    <source>
        <strain evidence="3">cv. 9930</strain>
    </source>
</reference>
<feature type="compositionally biased region" description="Basic and acidic residues" evidence="1">
    <location>
        <begin position="1"/>
        <end position="30"/>
    </location>
</feature>
<evidence type="ECO:0000313" key="3">
    <source>
        <dbReference type="Proteomes" id="UP000029981"/>
    </source>
</evidence>
<sequence length="97" mass="10931">MRRKFELTSQAKDADKERQQQNREHSKTSSDADAVDSAYESTTIASFDAAASSPLPEGFSEHRLYVWGLENRFIAGEKENADTFFKFKESLSSGRSC</sequence>
<evidence type="ECO:0000313" key="2">
    <source>
        <dbReference type="EMBL" id="KGN44934.1"/>
    </source>
</evidence>
<dbReference type="Gramene" id="KGN44934">
    <property type="protein sequence ID" value="KGN44934"/>
    <property type="gene ID" value="Csa_7G396490"/>
</dbReference>
<keyword evidence="3" id="KW-1185">Reference proteome</keyword>
<name>A0A0A0K7S6_CUCSA</name>
<dbReference type="Proteomes" id="UP000029981">
    <property type="component" value="Chromosome 7"/>
</dbReference>
<reference evidence="2 3" key="4">
    <citation type="journal article" date="2011" name="BMC Genomics">
        <title>RNA-Seq improves annotation of protein-coding genes in the cucumber genome.</title>
        <authorList>
            <person name="Li Z."/>
            <person name="Zhang Z."/>
            <person name="Yan P."/>
            <person name="Huang S."/>
            <person name="Fei Z."/>
            <person name="Lin K."/>
        </authorList>
    </citation>
    <scope>NUCLEOTIDE SEQUENCE [LARGE SCALE GENOMIC DNA]</scope>
    <source>
        <strain evidence="3">cv. 9930</strain>
    </source>
</reference>
<reference evidence="2 3" key="3">
    <citation type="journal article" date="2010" name="BMC Genomics">
        <title>Transcriptome sequencing and comparative analysis of cucumber flowers with different sex types.</title>
        <authorList>
            <person name="Guo S."/>
            <person name="Zheng Y."/>
            <person name="Joung J.G."/>
            <person name="Liu S."/>
            <person name="Zhang Z."/>
            <person name="Crasta O.R."/>
            <person name="Sobral B.W."/>
            <person name="Xu Y."/>
            <person name="Huang S."/>
            <person name="Fei Z."/>
        </authorList>
    </citation>
    <scope>NUCLEOTIDE SEQUENCE [LARGE SCALE GENOMIC DNA]</scope>
    <source>
        <strain evidence="3">cv. 9930</strain>
    </source>
</reference>
<feature type="region of interest" description="Disordered" evidence="1">
    <location>
        <begin position="1"/>
        <end position="37"/>
    </location>
</feature>
<evidence type="ECO:0000256" key="1">
    <source>
        <dbReference type="SAM" id="MobiDB-lite"/>
    </source>
</evidence>
<accession>A0A0A0K7S6</accession>
<dbReference type="EMBL" id="CM002928">
    <property type="protein sequence ID" value="KGN44934.1"/>
    <property type="molecule type" value="Genomic_DNA"/>
</dbReference>
<proteinExistence type="predicted"/>